<proteinExistence type="predicted"/>
<evidence type="ECO:0000313" key="1">
    <source>
        <dbReference type="EMBL" id="KAK8392519.1"/>
    </source>
</evidence>
<accession>A0AAW0TXQ6</accession>
<comment type="caution">
    <text evidence="1">The sequence shown here is derived from an EMBL/GenBank/DDBJ whole genome shotgun (WGS) entry which is preliminary data.</text>
</comment>
<sequence length="124" mass="14370">MREPAVYRTRQLCIETQTEARGIWRSNCEVWTVCLVLLACWSQALLSYKSRQLVTLSVCVNYSWSCFPSLKDSILKLSPEEAKNLRLILQLCIRRHRVHYKADLSSMVSPVRRARDSNHTGILC</sequence>
<dbReference type="Proteomes" id="UP001487740">
    <property type="component" value="Unassembled WGS sequence"/>
</dbReference>
<protein>
    <submittedName>
        <fullName evidence="1">Uncharacterized protein</fullName>
    </submittedName>
</protein>
<keyword evidence="2" id="KW-1185">Reference proteome</keyword>
<dbReference type="EMBL" id="JARAKH010000022">
    <property type="protein sequence ID" value="KAK8392519.1"/>
    <property type="molecule type" value="Genomic_DNA"/>
</dbReference>
<gene>
    <name evidence="1" type="ORF">O3P69_014714</name>
</gene>
<dbReference type="AlphaFoldDB" id="A0AAW0TXQ6"/>
<organism evidence="1 2">
    <name type="scientific">Scylla paramamosain</name>
    <name type="common">Mud crab</name>
    <dbReference type="NCBI Taxonomy" id="85552"/>
    <lineage>
        <taxon>Eukaryota</taxon>
        <taxon>Metazoa</taxon>
        <taxon>Ecdysozoa</taxon>
        <taxon>Arthropoda</taxon>
        <taxon>Crustacea</taxon>
        <taxon>Multicrustacea</taxon>
        <taxon>Malacostraca</taxon>
        <taxon>Eumalacostraca</taxon>
        <taxon>Eucarida</taxon>
        <taxon>Decapoda</taxon>
        <taxon>Pleocyemata</taxon>
        <taxon>Brachyura</taxon>
        <taxon>Eubrachyura</taxon>
        <taxon>Portunoidea</taxon>
        <taxon>Portunidae</taxon>
        <taxon>Portuninae</taxon>
        <taxon>Scylla</taxon>
    </lineage>
</organism>
<name>A0AAW0TXQ6_SCYPA</name>
<reference evidence="1 2" key="1">
    <citation type="submission" date="2023-03" db="EMBL/GenBank/DDBJ databases">
        <title>High-quality genome of Scylla paramamosain provides insights in environmental adaptation.</title>
        <authorList>
            <person name="Zhang L."/>
        </authorList>
    </citation>
    <scope>NUCLEOTIDE SEQUENCE [LARGE SCALE GENOMIC DNA]</scope>
    <source>
        <strain evidence="1">LZ_2023a</strain>
        <tissue evidence="1">Muscle</tissue>
    </source>
</reference>
<evidence type="ECO:0000313" key="2">
    <source>
        <dbReference type="Proteomes" id="UP001487740"/>
    </source>
</evidence>